<name>A0A8H3A9I5_9AGAM</name>
<dbReference type="Gene3D" id="1.20.1250.20">
    <property type="entry name" value="MFS general substrate transporter like domains"/>
    <property type="match status" value="1"/>
</dbReference>
<evidence type="ECO:0000256" key="1">
    <source>
        <dbReference type="ARBA" id="ARBA00004141"/>
    </source>
</evidence>
<dbReference type="InterPro" id="IPR036259">
    <property type="entry name" value="MFS_trans_sf"/>
</dbReference>
<evidence type="ECO:0000256" key="2">
    <source>
        <dbReference type="ARBA" id="ARBA00022448"/>
    </source>
</evidence>
<dbReference type="InterPro" id="IPR005828">
    <property type="entry name" value="MFS_sugar_transport-like"/>
</dbReference>
<dbReference type="EMBL" id="CAJMWT010001721">
    <property type="protein sequence ID" value="CAE6416954.1"/>
    <property type="molecule type" value="Genomic_DNA"/>
</dbReference>
<comment type="subcellular location">
    <subcellularLocation>
        <location evidence="1">Membrane</location>
        <topology evidence="1">Multi-pass membrane protein</topology>
    </subcellularLocation>
</comment>
<proteinExistence type="predicted"/>
<dbReference type="Pfam" id="PF07690">
    <property type="entry name" value="MFS_1"/>
    <property type="match status" value="1"/>
</dbReference>
<feature type="transmembrane region" description="Helical" evidence="6">
    <location>
        <begin position="475"/>
        <end position="496"/>
    </location>
</feature>
<gene>
    <name evidence="8" type="ORF">RDB_LOCUS49781</name>
</gene>
<evidence type="ECO:0000259" key="7">
    <source>
        <dbReference type="PROSITE" id="PS50850"/>
    </source>
</evidence>
<keyword evidence="5 6" id="KW-0472">Membrane</keyword>
<dbReference type="InterPro" id="IPR011701">
    <property type="entry name" value="MFS"/>
</dbReference>
<feature type="transmembrane region" description="Helical" evidence="6">
    <location>
        <begin position="67"/>
        <end position="90"/>
    </location>
</feature>
<dbReference type="InterPro" id="IPR020846">
    <property type="entry name" value="MFS_dom"/>
</dbReference>
<sequence>MAQPNEQSPPEYNLRLHPTVTRDQASLNTTRDDILPKGSVDPVYQAKAELLNAAIQEIGMGKYQWHLFVVTGFGWLADNLWPIVTGLILAPVVQEFNAKGPFLKLAQNIGLLVGALGWGVGSDIWGRKISFNTTLAIVGIFATVAAASPSFTALSVFAALWSVGVGGNLPVDSAIFLEFLPGTHQFLLTILSIWWAFGQLLGSLIAWPIISNYSCETTATTCARKDNMVRTHSSLIAWPIISNYSCETTATTCARKDNMGWRYFLIAMGGLMIVLWIIRFFVFRLYESPKYLMGRGRFEEAVQVVHAVAKYNGKTISLTTEELETAGVSGNHEYTPKDVEAGPAELDTTARAALKRKFEKFNGDHVRSLFATRKMAISTSLVIAIWAIIGLAFPLYNAFVTYFLATRGADFGDGSVYITYRNQVILSVIGVPGALLGGWAVEVPFLGRRGTLSITTILTGVFLFASTTARSSDALLGWNCGYSFTSNIMYGVLYAMTPELFPTKDRGTGNGIAATGNRIFGIMAPIIALYADLSTSVPIYVSGALFILAGLVALLLPFEPRGKASL</sequence>
<dbReference type="SUPFAM" id="SSF103473">
    <property type="entry name" value="MFS general substrate transporter"/>
    <property type="match status" value="1"/>
</dbReference>
<evidence type="ECO:0000256" key="6">
    <source>
        <dbReference type="SAM" id="Phobius"/>
    </source>
</evidence>
<keyword evidence="3 6" id="KW-0812">Transmembrane</keyword>
<dbReference type="AlphaFoldDB" id="A0A8H3A9I5"/>
<feature type="transmembrane region" description="Helical" evidence="6">
    <location>
        <begin position="508"/>
        <end position="531"/>
    </location>
</feature>
<feature type="transmembrane region" description="Helical" evidence="6">
    <location>
        <begin position="452"/>
        <end position="469"/>
    </location>
</feature>
<feature type="transmembrane region" description="Helical" evidence="6">
    <location>
        <begin position="537"/>
        <end position="558"/>
    </location>
</feature>
<evidence type="ECO:0000256" key="5">
    <source>
        <dbReference type="ARBA" id="ARBA00023136"/>
    </source>
</evidence>
<dbReference type="GO" id="GO:0016020">
    <property type="term" value="C:membrane"/>
    <property type="evidence" value="ECO:0007669"/>
    <property type="project" value="UniProtKB-SubCell"/>
</dbReference>
<dbReference type="Proteomes" id="UP000663843">
    <property type="component" value="Unassembled WGS sequence"/>
</dbReference>
<comment type="caution">
    <text evidence="8">The sequence shown here is derived from an EMBL/GenBank/DDBJ whole genome shotgun (WGS) entry which is preliminary data.</text>
</comment>
<dbReference type="PANTHER" id="PTHR23511">
    <property type="entry name" value="SYNAPTIC VESICLE GLYCOPROTEIN 2"/>
    <property type="match status" value="1"/>
</dbReference>
<feature type="transmembrane region" description="Helical" evidence="6">
    <location>
        <begin position="133"/>
        <end position="152"/>
    </location>
</feature>
<dbReference type="PROSITE" id="PS50850">
    <property type="entry name" value="MFS"/>
    <property type="match status" value="1"/>
</dbReference>
<organism evidence="8 9">
    <name type="scientific">Rhizoctonia solani</name>
    <dbReference type="NCBI Taxonomy" id="456999"/>
    <lineage>
        <taxon>Eukaryota</taxon>
        <taxon>Fungi</taxon>
        <taxon>Dikarya</taxon>
        <taxon>Basidiomycota</taxon>
        <taxon>Agaricomycotina</taxon>
        <taxon>Agaricomycetes</taxon>
        <taxon>Cantharellales</taxon>
        <taxon>Ceratobasidiaceae</taxon>
        <taxon>Rhizoctonia</taxon>
    </lineage>
</organism>
<protein>
    <recommendedName>
        <fullName evidence="7">Major facilitator superfamily (MFS) profile domain-containing protein</fullName>
    </recommendedName>
</protein>
<dbReference type="GO" id="GO:0022857">
    <property type="term" value="F:transmembrane transporter activity"/>
    <property type="evidence" value="ECO:0007669"/>
    <property type="project" value="InterPro"/>
</dbReference>
<reference evidence="8" key="1">
    <citation type="submission" date="2021-01" db="EMBL/GenBank/DDBJ databases">
        <authorList>
            <person name="Kaushik A."/>
        </authorList>
    </citation>
    <scope>NUCLEOTIDE SEQUENCE</scope>
    <source>
        <strain evidence="8">AG2-2IIIB</strain>
    </source>
</reference>
<feature type="transmembrane region" description="Helical" evidence="6">
    <location>
        <begin position="424"/>
        <end position="445"/>
    </location>
</feature>
<dbReference type="PANTHER" id="PTHR23511:SF12">
    <property type="entry name" value="TRANSPORTER, PUTATIVE (AFU_ORTHOLOGUE AFUA_7G01740)-RELATED"/>
    <property type="match status" value="1"/>
</dbReference>
<feature type="transmembrane region" description="Helical" evidence="6">
    <location>
        <begin position="186"/>
        <end position="210"/>
    </location>
</feature>
<keyword evidence="2" id="KW-0813">Transport</keyword>
<feature type="transmembrane region" description="Helical" evidence="6">
    <location>
        <begin position="263"/>
        <end position="286"/>
    </location>
</feature>
<evidence type="ECO:0000256" key="3">
    <source>
        <dbReference type="ARBA" id="ARBA00022692"/>
    </source>
</evidence>
<accession>A0A8H3A9I5</accession>
<feature type="transmembrane region" description="Helical" evidence="6">
    <location>
        <begin position="381"/>
        <end position="404"/>
    </location>
</feature>
<evidence type="ECO:0000256" key="4">
    <source>
        <dbReference type="ARBA" id="ARBA00022989"/>
    </source>
</evidence>
<evidence type="ECO:0000313" key="8">
    <source>
        <dbReference type="EMBL" id="CAE6416954.1"/>
    </source>
</evidence>
<feature type="transmembrane region" description="Helical" evidence="6">
    <location>
        <begin position="102"/>
        <end position="121"/>
    </location>
</feature>
<evidence type="ECO:0000313" key="9">
    <source>
        <dbReference type="Proteomes" id="UP000663843"/>
    </source>
</evidence>
<dbReference type="CDD" id="cd17316">
    <property type="entry name" value="MFS_SV2_like"/>
    <property type="match status" value="1"/>
</dbReference>
<keyword evidence="4 6" id="KW-1133">Transmembrane helix</keyword>
<feature type="domain" description="Major facilitator superfamily (MFS) profile" evidence="7">
    <location>
        <begin position="67"/>
        <end position="561"/>
    </location>
</feature>
<dbReference type="Pfam" id="PF00083">
    <property type="entry name" value="Sugar_tr"/>
    <property type="match status" value="1"/>
</dbReference>